<keyword evidence="1 3" id="KW-0378">Hydrolase</keyword>
<comment type="caution">
    <text evidence="3">The sequence shown here is derived from an EMBL/GenBank/DDBJ whole genome shotgun (WGS) entry which is preliminary data.</text>
</comment>
<dbReference type="EMBL" id="JBHSSW010000002">
    <property type="protein sequence ID" value="MFC6196656.1"/>
    <property type="molecule type" value="Genomic_DNA"/>
</dbReference>
<accession>A0ABW1S5Z1</accession>
<dbReference type="InterPro" id="IPR029058">
    <property type="entry name" value="AB_hydrolase_fold"/>
</dbReference>
<evidence type="ECO:0000256" key="1">
    <source>
        <dbReference type="ARBA" id="ARBA00022801"/>
    </source>
</evidence>
<dbReference type="PANTHER" id="PTHR42776">
    <property type="entry name" value="SERINE PEPTIDASE S9 FAMILY MEMBER"/>
    <property type="match status" value="1"/>
</dbReference>
<dbReference type="InterPro" id="IPR001375">
    <property type="entry name" value="Peptidase_S9_cat"/>
</dbReference>
<organism evidence="3 4">
    <name type="scientific">Ponticaulis profundi</name>
    <dbReference type="NCBI Taxonomy" id="2665222"/>
    <lineage>
        <taxon>Bacteria</taxon>
        <taxon>Pseudomonadati</taxon>
        <taxon>Pseudomonadota</taxon>
        <taxon>Alphaproteobacteria</taxon>
        <taxon>Hyphomonadales</taxon>
        <taxon>Hyphomonadaceae</taxon>
        <taxon>Ponticaulis</taxon>
    </lineage>
</organism>
<proteinExistence type="predicted"/>
<gene>
    <name evidence="3" type="ORF">ACFQDM_01125</name>
</gene>
<protein>
    <submittedName>
        <fullName evidence="3">Alpha/beta hydrolase family protein</fullName>
        <ecNumber evidence="3">3.4.-.-</ecNumber>
    </submittedName>
</protein>
<evidence type="ECO:0000259" key="2">
    <source>
        <dbReference type="Pfam" id="PF00326"/>
    </source>
</evidence>
<keyword evidence="4" id="KW-1185">Reference proteome</keyword>
<dbReference type="Pfam" id="PF00326">
    <property type="entry name" value="Peptidase_S9"/>
    <property type="match status" value="1"/>
</dbReference>
<dbReference type="EC" id="3.4.-.-" evidence="3"/>
<reference evidence="4" key="1">
    <citation type="journal article" date="2019" name="Int. J. Syst. Evol. Microbiol.">
        <title>The Global Catalogue of Microorganisms (GCM) 10K type strain sequencing project: providing services to taxonomists for standard genome sequencing and annotation.</title>
        <authorList>
            <consortium name="The Broad Institute Genomics Platform"/>
            <consortium name="The Broad Institute Genome Sequencing Center for Infectious Disease"/>
            <person name="Wu L."/>
            <person name="Ma J."/>
        </authorList>
    </citation>
    <scope>NUCLEOTIDE SEQUENCE [LARGE SCALE GENOMIC DNA]</scope>
    <source>
        <strain evidence="4">CGMCC-1.15741</strain>
    </source>
</reference>
<dbReference type="Gene3D" id="3.40.50.1820">
    <property type="entry name" value="alpha/beta hydrolase"/>
    <property type="match status" value="1"/>
</dbReference>
<dbReference type="SUPFAM" id="SSF82171">
    <property type="entry name" value="DPP6 N-terminal domain-like"/>
    <property type="match status" value="1"/>
</dbReference>
<dbReference type="PANTHER" id="PTHR42776:SF27">
    <property type="entry name" value="DIPEPTIDYL PEPTIDASE FAMILY MEMBER 6"/>
    <property type="match status" value="1"/>
</dbReference>
<dbReference type="Proteomes" id="UP001596303">
    <property type="component" value="Unassembled WGS sequence"/>
</dbReference>
<dbReference type="GO" id="GO:0016787">
    <property type="term" value="F:hydrolase activity"/>
    <property type="evidence" value="ECO:0007669"/>
    <property type="project" value="UniProtKB-KW"/>
</dbReference>
<evidence type="ECO:0000313" key="4">
    <source>
        <dbReference type="Proteomes" id="UP001596303"/>
    </source>
</evidence>
<name>A0ABW1S5Z1_9PROT</name>
<dbReference type="SUPFAM" id="SSF53474">
    <property type="entry name" value="alpha/beta-Hydrolases"/>
    <property type="match status" value="1"/>
</dbReference>
<dbReference type="RefSeq" id="WP_377374356.1">
    <property type="nucleotide sequence ID" value="NZ_JBHSSW010000002.1"/>
</dbReference>
<evidence type="ECO:0000313" key="3">
    <source>
        <dbReference type="EMBL" id="MFC6196656.1"/>
    </source>
</evidence>
<feature type="domain" description="Peptidase S9 prolyl oligopeptidase catalytic" evidence="2">
    <location>
        <begin position="410"/>
        <end position="617"/>
    </location>
</feature>
<sequence>MLSQAAVADTTQIVETFGQPSGLASPEVSFDGKYLAAECSPMQEPAICIYSLTTNENPKLFQVPDQARLTGFGWYGPGHLLISLNIFDTIGTSSGLKEYRFDRTLSYDVNTGQSNFVMKREARYNTGAPGVVAILPDQPDKVLTIWYANNLYEVDLKTGEGRRKDDIRSDAIGAFFTVDGDMVATTYWDRDSGLFRLRDADYDILVETLNKDDLPYHVWGFNADKSALLAYTDTDADYGLKEISLTDGSVRDVTLNDEPVGDAGAVVDYFTNVLIGMDYTDDLYEQTFVDERFKAAHDELKTVFPDQTVVITSWTQNYDLMTLAVRSAGKPTDYYLYDTKVPSVSPIGNQMPHLQNTVLGSVEAVSYQAEDGLTIPAYLTLPPGKTQADGPFPLILLPHGGPEARDTAGFDWWSQAYAAAGYAVLQPNFRGSTGYGQEFRNRGYGEFGGKMITDTLDGGRWAQSEGIATTDGFCVIGGSYGGYAALQSAVLASDEMNCAISVNGVSNPITLIGDYSSQGTGFAYWKDYMGVTRFSDDAALAEITPEKQIDKLRTPILLIHGRQDTTVKYGQSQYLARLLEHRDDVKFVTMESEDHYLASTSARQTVLKESLEFLAKYHPVN</sequence>